<dbReference type="Gene3D" id="2.30.30.40">
    <property type="entry name" value="SH3 Domains"/>
    <property type="match status" value="1"/>
</dbReference>
<dbReference type="EMBL" id="JABBGH010000001">
    <property type="protein sequence ID" value="NML65030.1"/>
    <property type="molecule type" value="Genomic_DNA"/>
</dbReference>
<dbReference type="AlphaFoldDB" id="A0A7Y0ADD8"/>
<dbReference type="Proteomes" id="UP000559626">
    <property type="component" value="Unassembled WGS sequence"/>
</dbReference>
<evidence type="ECO:0008006" key="4">
    <source>
        <dbReference type="Google" id="ProtNLM"/>
    </source>
</evidence>
<dbReference type="RefSeq" id="WP_169530289.1">
    <property type="nucleotide sequence ID" value="NZ_JABBGH010000001.1"/>
</dbReference>
<keyword evidence="3" id="KW-1185">Reference proteome</keyword>
<evidence type="ECO:0000313" key="2">
    <source>
        <dbReference type="EMBL" id="NML65030.1"/>
    </source>
</evidence>
<keyword evidence="1" id="KW-0472">Membrane</keyword>
<organism evidence="2 3">
    <name type="scientific">Hymenobacter polaris</name>
    <dbReference type="NCBI Taxonomy" id="2682546"/>
    <lineage>
        <taxon>Bacteria</taxon>
        <taxon>Pseudomonadati</taxon>
        <taxon>Bacteroidota</taxon>
        <taxon>Cytophagia</taxon>
        <taxon>Cytophagales</taxon>
        <taxon>Hymenobacteraceae</taxon>
        <taxon>Hymenobacter</taxon>
    </lineage>
</organism>
<name>A0A7Y0ADD8_9BACT</name>
<feature type="transmembrane region" description="Helical" evidence="1">
    <location>
        <begin position="169"/>
        <end position="186"/>
    </location>
</feature>
<protein>
    <recommendedName>
        <fullName evidence="4">SH3 domain-containing protein</fullName>
    </recommendedName>
</protein>
<comment type="caution">
    <text evidence="2">The sequence shown here is derived from an EMBL/GenBank/DDBJ whole genome shotgun (WGS) entry which is preliminary data.</text>
</comment>
<evidence type="ECO:0000256" key="1">
    <source>
        <dbReference type="SAM" id="Phobius"/>
    </source>
</evidence>
<proteinExistence type="predicted"/>
<accession>A0A7Y0ADD8</accession>
<reference evidence="2 3" key="1">
    <citation type="submission" date="2020-04" db="EMBL/GenBank/DDBJ databases">
        <title>Hymenobacter polaris sp. nov., isolated from Arctic soil.</title>
        <authorList>
            <person name="Dahal R.H."/>
        </authorList>
    </citation>
    <scope>NUCLEOTIDE SEQUENCE [LARGE SCALE GENOMIC DNA]</scope>
    <source>
        <strain evidence="2 3">RP-2-7</strain>
    </source>
</reference>
<feature type="transmembrane region" description="Helical" evidence="1">
    <location>
        <begin position="138"/>
        <end position="157"/>
    </location>
</feature>
<evidence type="ECO:0000313" key="3">
    <source>
        <dbReference type="Proteomes" id="UP000559626"/>
    </source>
</evidence>
<sequence length="251" mass="28018">MLSPPLRRLLALILLLLGQLGPARADNFFFSNAAAVPSATLRRADSLFAKGQYAAAVPLYRAQVWRRRQVSGQLLLRLAYAEHRLGHLPAEMLYLNLALARQPRLDTWQRLVGLAQRQRLVGYPSTWQQELRIWGTRYYNPTLQVLLLGAVLGAAGLGLRRRQARRATWLTYGAYLLATGAFLYGLRPRPTGIVVRPGAALMAGPSAGATWLSTATPGDRLPVLGRQDIWLRVRWQERMAYVRAADALVVE</sequence>
<gene>
    <name evidence="2" type="ORF">HHL22_07405</name>
</gene>
<keyword evidence="1" id="KW-1133">Transmembrane helix</keyword>
<keyword evidence="1" id="KW-0812">Transmembrane</keyword>